<dbReference type="InterPro" id="IPR013655">
    <property type="entry name" value="PAS_fold_3"/>
</dbReference>
<feature type="domain" description="PAC" evidence="2">
    <location>
        <begin position="191"/>
        <end position="244"/>
    </location>
</feature>
<gene>
    <name evidence="5" type="ORF">Pma05_03640</name>
</gene>
<dbReference type="PROSITE" id="PS50887">
    <property type="entry name" value="GGDEF"/>
    <property type="match status" value="1"/>
</dbReference>
<comment type="caution">
    <text evidence="5">The sequence shown here is derived from an EMBL/GenBank/DDBJ whole genome shotgun (WGS) entry which is preliminary data.</text>
</comment>
<dbReference type="InterPro" id="IPR000014">
    <property type="entry name" value="PAS"/>
</dbReference>
<dbReference type="CDD" id="cd00130">
    <property type="entry name" value="PAS"/>
    <property type="match status" value="1"/>
</dbReference>
<dbReference type="InterPro" id="IPR000160">
    <property type="entry name" value="GGDEF_dom"/>
</dbReference>
<dbReference type="InterPro" id="IPR035965">
    <property type="entry name" value="PAS-like_dom_sf"/>
</dbReference>
<protein>
    <submittedName>
        <fullName evidence="5">Diguanylate cyclase</fullName>
    </submittedName>
</protein>
<dbReference type="PROSITE" id="PS50883">
    <property type="entry name" value="EAL"/>
    <property type="match status" value="1"/>
</dbReference>
<dbReference type="PANTHER" id="PTHR44757:SF2">
    <property type="entry name" value="BIOFILM ARCHITECTURE MAINTENANCE PROTEIN MBAA"/>
    <property type="match status" value="1"/>
</dbReference>
<dbReference type="PANTHER" id="PTHR44757">
    <property type="entry name" value="DIGUANYLATE CYCLASE DGCP"/>
    <property type="match status" value="1"/>
</dbReference>
<dbReference type="Gene3D" id="3.30.450.20">
    <property type="entry name" value="PAS domain"/>
    <property type="match status" value="1"/>
</dbReference>
<dbReference type="SUPFAM" id="SSF55785">
    <property type="entry name" value="PYP-like sensor domain (PAS domain)"/>
    <property type="match status" value="1"/>
</dbReference>
<dbReference type="SUPFAM" id="SSF141868">
    <property type="entry name" value="EAL domain-like"/>
    <property type="match status" value="1"/>
</dbReference>
<dbReference type="NCBIfam" id="TIGR00254">
    <property type="entry name" value="GGDEF"/>
    <property type="match status" value="1"/>
</dbReference>
<dbReference type="InterPro" id="IPR052155">
    <property type="entry name" value="Biofilm_reg_signaling"/>
</dbReference>
<accession>A0ABQ4EGD4</accession>
<dbReference type="RefSeq" id="WP_203855445.1">
    <property type="nucleotide sequence ID" value="NZ_BAAAZQ010000003.1"/>
</dbReference>
<dbReference type="Pfam" id="PF08447">
    <property type="entry name" value="PAS_3"/>
    <property type="match status" value="1"/>
</dbReference>
<dbReference type="InterPro" id="IPR001610">
    <property type="entry name" value="PAC"/>
</dbReference>
<name>A0ABQ4EGD4_9ACTN</name>
<dbReference type="InterPro" id="IPR029787">
    <property type="entry name" value="Nucleotide_cyclase"/>
</dbReference>
<evidence type="ECO:0000259" key="3">
    <source>
        <dbReference type="PROSITE" id="PS50883"/>
    </source>
</evidence>
<evidence type="ECO:0000259" key="4">
    <source>
        <dbReference type="PROSITE" id="PS50887"/>
    </source>
</evidence>
<dbReference type="EMBL" id="BONX01000002">
    <property type="protein sequence ID" value="GIG93791.1"/>
    <property type="molecule type" value="Genomic_DNA"/>
</dbReference>
<dbReference type="PROSITE" id="PS50113">
    <property type="entry name" value="PAC"/>
    <property type="match status" value="1"/>
</dbReference>
<feature type="domain" description="EAL" evidence="3">
    <location>
        <begin position="415"/>
        <end position="668"/>
    </location>
</feature>
<dbReference type="InterPro" id="IPR043128">
    <property type="entry name" value="Rev_trsase/Diguanyl_cyclase"/>
</dbReference>
<feature type="domain" description="GGDEF" evidence="4">
    <location>
        <begin position="274"/>
        <end position="406"/>
    </location>
</feature>
<dbReference type="CDD" id="cd01948">
    <property type="entry name" value="EAL"/>
    <property type="match status" value="1"/>
</dbReference>
<evidence type="ECO:0000259" key="1">
    <source>
        <dbReference type="PROSITE" id="PS50112"/>
    </source>
</evidence>
<organism evidence="5 6">
    <name type="scientific">Plantactinospora mayteni</name>
    <dbReference type="NCBI Taxonomy" id="566021"/>
    <lineage>
        <taxon>Bacteria</taxon>
        <taxon>Bacillati</taxon>
        <taxon>Actinomycetota</taxon>
        <taxon>Actinomycetes</taxon>
        <taxon>Micromonosporales</taxon>
        <taxon>Micromonosporaceae</taxon>
        <taxon>Plantactinospora</taxon>
    </lineage>
</organism>
<dbReference type="PROSITE" id="PS50112">
    <property type="entry name" value="PAS"/>
    <property type="match status" value="1"/>
</dbReference>
<dbReference type="SMART" id="SM00086">
    <property type="entry name" value="PAC"/>
    <property type="match status" value="1"/>
</dbReference>
<reference evidence="5 6" key="1">
    <citation type="submission" date="2021-01" db="EMBL/GenBank/DDBJ databases">
        <title>Whole genome shotgun sequence of Plantactinospora mayteni NBRC 109088.</title>
        <authorList>
            <person name="Komaki H."/>
            <person name="Tamura T."/>
        </authorList>
    </citation>
    <scope>NUCLEOTIDE SEQUENCE [LARGE SCALE GENOMIC DNA]</scope>
    <source>
        <strain evidence="5 6">NBRC 109088</strain>
    </source>
</reference>
<dbReference type="SUPFAM" id="SSF55073">
    <property type="entry name" value="Nucleotide cyclase"/>
    <property type="match status" value="1"/>
</dbReference>
<keyword evidence="6" id="KW-1185">Reference proteome</keyword>
<dbReference type="CDD" id="cd01949">
    <property type="entry name" value="GGDEF"/>
    <property type="match status" value="1"/>
</dbReference>
<dbReference type="Pfam" id="PF00563">
    <property type="entry name" value="EAL"/>
    <property type="match status" value="1"/>
</dbReference>
<dbReference type="Gene3D" id="3.30.70.270">
    <property type="match status" value="1"/>
</dbReference>
<evidence type="ECO:0000259" key="2">
    <source>
        <dbReference type="PROSITE" id="PS50113"/>
    </source>
</evidence>
<dbReference type="InterPro" id="IPR000700">
    <property type="entry name" value="PAS-assoc_C"/>
</dbReference>
<dbReference type="InterPro" id="IPR035919">
    <property type="entry name" value="EAL_sf"/>
</dbReference>
<dbReference type="SMART" id="SM00052">
    <property type="entry name" value="EAL"/>
    <property type="match status" value="1"/>
</dbReference>
<evidence type="ECO:0000313" key="5">
    <source>
        <dbReference type="EMBL" id="GIG93791.1"/>
    </source>
</evidence>
<dbReference type="SMART" id="SM00267">
    <property type="entry name" value="GGDEF"/>
    <property type="match status" value="1"/>
</dbReference>
<feature type="domain" description="PAS" evidence="1">
    <location>
        <begin position="144"/>
        <end position="188"/>
    </location>
</feature>
<dbReference type="Proteomes" id="UP000621500">
    <property type="component" value="Unassembled WGS sequence"/>
</dbReference>
<dbReference type="Gene3D" id="2.10.70.100">
    <property type="match status" value="1"/>
</dbReference>
<proteinExistence type="predicted"/>
<dbReference type="InterPro" id="IPR001633">
    <property type="entry name" value="EAL_dom"/>
</dbReference>
<dbReference type="Gene3D" id="3.20.20.450">
    <property type="entry name" value="EAL domain"/>
    <property type="match status" value="1"/>
</dbReference>
<sequence length="675" mass="73325">MPALPSSVPAAVLDTTSTALLTAAGNGEVTWYNRAAQRLGQLIGADIGSLPFGAATPDGPPVELRCPTVDGAVRHLRVTCRRLPPLPRTDPEPDGQLVYELTDVTEQRADRRRADDYAWRLSHIEQLARVGTWEWHLPTDQVVWSPTLKAMIGLAPETALDYPTYRKMIHPDDLGMIEATLDRAIREANSFTYTHRMYLANSRQIRVLECYGEVFTDESGRPLRMLGTAHDITEIRQVQDELAYLAEHDPLTGLPNRRALTARMSELTGAGGPAAAALLLIDIDNFKDINDLRGHAIGDEVLRLLARLLPDHLPTEAVLGRLGGDEFAVLLPSCDADRALAIGAGLCDLVARTPLAVRGEPLRVTLSIGAAPLDTADDDTLLLAHADLALYQAKGEGRNRARLFAPEQHRQAAQRVDLVSRVRRALDTGQLQLDAQPIIDLGDDQVRSYELLMRVRDDQHRQIGPGDFLPALERGDMIYELDRWVVETATGALAAARAAGVELRLDVNISSRSLEDPSFGDWVVGTLAASGVPATQLGLEITETTAIANLAAARRLASTLTSAGCRFSLDDFGAGYGSFVYLKHLPFSAVKIAGEFVRQADHGGSDPILIDAVVRAAHGLGMRTVAEHIDRPELVPVLRGLGVDRGQGYHLGRPEPLHELMARTIARSGVSATSR</sequence>
<dbReference type="Pfam" id="PF00990">
    <property type="entry name" value="GGDEF"/>
    <property type="match status" value="1"/>
</dbReference>
<evidence type="ECO:0000313" key="6">
    <source>
        <dbReference type="Proteomes" id="UP000621500"/>
    </source>
</evidence>